<accession>A0ABN3KCY1</accession>
<dbReference type="Pfam" id="PF12728">
    <property type="entry name" value="HTH_17"/>
    <property type="match status" value="1"/>
</dbReference>
<proteinExistence type="predicted"/>
<dbReference type="InterPro" id="IPR041657">
    <property type="entry name" value="HTH_17"/>
</dbReference>
<comment type="caution">
    <text evidence="3">The sequence shown here is derived from an EMBL/GenBank/DDBJ whole genome shotgun (WGS) entry which is preliminary data.</text>
</comment>
<name>A0ABN3KCY1_9ACTN</name>
<evidence type="ECO:0000259" key="2">
    <source>
        <dbReference type="Pfam" id="PF12728"/>
    </source>
</evidence>
<organism evidence="3 4">
    <name type="scientific">Actinomadura vinacea</name>
    <dbReference type="NCBI Taxonomy" id="115336"/>
    <lineage>
        <taxon>Bacteria</taxon>
        <taxon>Bacillati</taxon>
        <taxon>Actinomycetota</taxon>
        <taxon>Actinomycetes</taxon>
        <taxon>Streptosporangiales</taxon>
        <taxon>Thermomonosporaceae</taxon>
        <taxon>Actinomadura</taxon>
    </lineage>
</organism>
<evidence type="ECO:0000313" key="4">
    <source>
        <dbReference type="Proteomes" id="UP001501231"/>
    </source>
</evidence>
<dbReference type="Proteomes" id="UP001501231">
    <property type="component" value="Unassembled WGS sequence"/>
</dbReference>
<feature type="domain" description="Helix-turn-helix" evidence="2">
    <location>
        <begin position="26"/>
        <end position="61"/>
    </location>
</feature>
<evidence type="ECO:0000256" key="1">
    <source>
        <dbReference type="SAM" id="MobiDB-lite"/>
    </source>
</evidence>
<dbReference type="EMBL" id="BAAARW010000044">
    <property type="protein sequence ID" value="GAA2456227.1"/>
    <property type="molecule type" value="Genomic_DNA"/>
</dbReference>
<dbReference type="RefSeq" id="WP_344597836.1">
    <property type="nucleotide sequence ID" value="NZ_BAAARW010000044.1"/>
</dbReference>
<evidence type="ECO:0000313" key="3">
    <source>
        <dbReference type="EMBL" id="GAA2456227.1"/>
    </source>
</evidence>
<protein>
    <recommendedName>
        <fullName evidence="2">Helix-turn-helix domain-containing protein</fullName>
    </recommendedName>
</protein>
<sequence>MNPGLTPAELRSLPVTVDLVTAGRAFGIGRTTAYQLARTGQFPCRVLRIGRSYRVRTADLLTALGLAVDTSFGPSPDGQPRTATGGMSGRQGKHVQGLRMPR</sequence>
<feature type="region of interest" description="Disordered" evidence="1">
    <location>
        <begin position="71"/>
        <end position="102"/>
    </location>
</feature>
<gene>
    <name evidence="3" type="ORF">GCM10010191_89480</name>
</gene>
<keyword evidence="4" id="KW-1185">Reference proteome</keyword>
<reference evidence="3 4" key="1">
    <citation type="journal article" date="2019" name="Int. J. Syst. Evol. Microbiol.">
        <title>The Global Catalogue of Microorganisms (GCM) 10K type strain sequencing project: providing services to taxonomists for standard genome sequencing and annotation.</title>
        <authorList>
            <consortium name="The Broad Institute Genomics Platform"/>
            <consortium name="The Broad Institute Genome Sequencing Center for Infectious Disease"/>
            <person name="Wu L."/>
            <person name="Ma J."/>
        </authorList>
    </citation>
    <scope>NUCLEOTIDE SEQUENCE [LARGE SCALE GENOMIC DNA]</scope>
    <source>
        <strain evidence="3 4">JCM 3325</strain>
    </source>
</reference>